<accession>A0ABN1AXA1</accession>
<evidence type="ECO:0000313" key="3">
    <source>
        <dbReference type="Proteomes" id="UP001500713"/>
    </source>
</evidence>
<dbReference type="EMBL" id="BAAAEM010000003">
    <property type="protein sequence ID" value="GAA0485384.1"/>
    <property type="molecule type" value="Genomic_DNA"/>
</dbReference>
<evidence type="ECO:0000256" key="1">
    <source>
        <dbReference type="SAM" id="Phobius"/>
    </source>
</evidence>
<keyword evidence="1" id="KW-0812">Transmembrane</keyword>
<sequence>MLPSSLFRSNSRFAETISEVMRRVAAIIIVNVNPGILVYFRKKARFATAADTNSKTNDRLELRNGSMIATMMKTLNAS</sequence>
<dbReference type="Proteomes" id="UP001500713">
    <property type="component" value="Unassembled WGS sequence"/>
</dbReference>
<evidence type="ECO:0000313" key="2">
    <source>
        <dbReference type="EMBL" id="GAA0485384.1"/>
    </source>
</evidence>
<proteinExistence type="predicted"/>
<protein>
    <submittedName>
        <fullName evidence="2">Uncharacterized protein</fullName>
    </submittedName>
</protein>
<name>A0ABN1AXA1_9SPHN</name>
<feature type="transmembrane region" description="Helical" evidence="1">
    <location>
        <begin position="20"/>
        <end position="40"/>
    </location>
</feature>
<keyword evidence="1" id="KW-0472">Membrane</keyword>
<organism evidence="2 3">
    <name type="scientific">Parasphingorhabdus litoris</name>
    <dbReference type="NCBI Taxonomy" id="394733"/>
    <lineage>
        <taxon>Bacteria</taxon>
        <taxon>Pseudomonadati</taxon>
        <taxon>Pseudomonadota</taxon>
        <taxon>Alphaproteobacteria</taxon>
        <taxon>Sphingomonadales</taxon>
        <taxon>Sphingomonadaceae</taxon>
        <taxon>Parasphingorhabdus</taxon>
    </lineage>
</organism>
<keyword evidence="1" id="KW-1133">Transmembrane helix</keyword>
<gene>
    <name evidence="2" type="ORF">GCM10009096_30130</name>
</gene>
<reference evidence="2 3" key="1">
    <citation type="journal article" date="2019" name="Int. J. Syst. Evol. Microbiol.">
        <title>The Global Catalogue of Microorganisms (GCM) 10K type strain sequencing project: providing services to taxonomists for standard genome sequencing and annotation.</title>
        <authorList>
            <consortium name="The Broad Institute Genomics Platform"/>
            <consortium name="The Broad Institute Genome Sequencing Center for Infectious Disease"/>
            <person name="Wu L."/>
            <person name="Ma J."/>
        </authorList>
    </citation>
    <scope>NUCLEOTIDE SEQUENCE [LARGE SCALE GENOMIC DNA]</scope>
    <source>
        <strain evidence="2 3">JCM 14162</strain>
    </source>
</reference>
<keyword evidence="3" id="KW-1185">Reference proteome</keyword>
<comment type="caution">
    <text evidence="2">The sequence shown here is derived from an EMBL/GenBank/DDBJ whole genome shotgun (WGS) entry which is preliminary data.</text>
</comment>